<feature type="compositionally biased region" description="Acidic residues" evidence="6">
    <location>
        <begin position="883"/>
        <end position="893"/>
    </location>
</feature>
<evidence type="ECO:0000259" key="7">
    <source>
        <dbReference type="Pfam" id="PF05699"/>
    </source>
</evidence>
<dbReference type="InterPro" id="IPR052035">
    <property type="entry name" value="ZnF_BED_domain_contain"/>
</dbReference>
<proteinExistence type="predicted"/>
<evidence type="ECO:0000256" key="1">
    <source>
        <dbReference type="ARBA" id="ARBA00004123"/>
    </source>
</evidence>
<name>A0A177TP84_9BASI</name>
<evidence type="ECO:0000313" key="9">
    <source>
        <dbReference type="Proteomes" id="UP000077521"/>
    </source>
</evidence>
<feature type="compositionally biased region" description="Basic and acidic residues" evidence="6">
    <location>
        <begin position="282"/>
        <end position="297"/>
    </location>
</feature>
<dbReference type="InterPro" id="IPR008906">
    <property type="entry name" value="HATC_C_dom"/>
</dbReference>
<dbReference type="EMBL" id="LWDF02000294">
    <property type="protein sequence ID" value="KAE8250721.1"/>
    <property type="molecule type" value="Genomic_DNA"/>
</dbReference>
<feature type="compositionally biased region" description="Basic and acidic residues" evidence="6">
    <location>
        <begin position="238"/>
        <end position="249"/>
    </location>
</feature>
<keyword evidence="3" id="KW-0863">Zinc-finger</keyword>
<dbReference type="GO" id="GO:0005634">
    <property type="term" value="C:nucleus"/>
    <property type="evidence" value="ECO:0007669"/>
    <property type="project" value="UniProtKB-SubCell"/>
</dbReference>
<feature type="region of interest" description="Disordered" evidence="6">
    <location>
        <begin position="107"/>
        <end position="417"/>
    </location>
</feature>
<feature type="region of interest" description="Disordered" evidence="6">
    <location>
        <begin position="1139"/>
        <end position="1183"/>
    </location>
</feature>
<comment type="subcellular location">
    <subcellularLocation>
        <location evidence="1">Nucleus</location>
    </subcellularLocation>
</comment>
<gene>
    <name evidence="8" type="ORF">A4X13_0g4450</name>
</gene>
<dbReference type="InterPro" id="IPR012337">
    <property type="entry name" value="RNaseH-like_sf"/>
</dbReference>
<accession>A0A177TP84</accession>
<comment type="caution">
    <text evidence="8">The sequence shown here is derived from an EMBL/GenBank/DDBJ whole genome shotgun (WGS) entry which is preliminary data.</text>
</comment>
<dbReference type="Proteomes" id="UP000077521">
    <property type="component" value="Unassembled WGS sequence"/>
</dbReference>
<keyword evidence="2" id="KW-0479">Metal-binding</keyword>
<feature type="compositionally biased region" description="Polar residues" evidence="6">
    <location>
        <begin position="126"/>
        <end position="150"/>
    </location>
</feature>
<feature type="domain" description="HAT C-terminal dimerisation" evidence="7">
    <location>
        <begin position="1186"/>
        <end position="1269"/>
    </location>
</feature>
<protein>
    <recommendedName>
        <fullName evidence="7">HAT C-terminal dimerisation domain-containing protein</fullName>
    </recommendedName>
</protein>
<keyword evidence="5" id="KW-0539">Nucleus</keyword>
<dbReference type="OrthoDB" id="2677621at2759"/>
<dbReference type="GO" id="GO:0046983">
    <property type="term" value="F:protein dimerization activity"/>
    <property type="evidence" value="ECO:0007669"/>
    <property type="project" value="InterPro"/>
</dbReference>
<keyword evidence="4" id="KW-0862">Zinc</keyword>
<keyword evidence="9" id="KW-1185">Reference proteome</keyword>
<reference evidence="8" key="2">
    <citation type="journal article" date="2019" name="IMA Fungus">
        <title>Genome sequencing and comparison of five Tilletia species to identify candidate genes for the detection of regulated species infecting wheat.</title>
        <authorList>
            <person name="Nguyen H.D.T."/>
            <person name="Sultana T."/>
            <person name="Kesanakurti P."/>
            <person name="Hambleton S."/>
        </authorList>
    </citation>
    <scope>NUCLEOTIDE SEQUENCE</scope>
    <source>
        <strain evidence="8">DAOMC 236416</strain>
    </source>
</reference>
<evidence type="ECO:0000256" key="5">
    <source>
        <dbReference type="ARBA" id="ARBA00023242"/>
    </source>
</evidence>
<dbReference type="PANTHER" id="PTHR46481">
    <property type="entry name" value="ZINC FINGER BED DOMAIN-CONTAINING PROTEIN 4"/>
    <property type="match status" value="1"/>
</dbReference>
<reference evidence="8" key="1">
    <citation type="submission" date="2016-04" db="EMBL/GenBank/DDBJ databases">
        <authorList>
            <person name="Nguyen H.D."/>
            <person name="Samba Siva P."/>
            <person name="Cullis J."/>
            <person name="Levesque C.A."/>
            <person name="Hambleton S."/>
        </authorList>
    </citation>
    <scope>NUCLEOTIDE SEQUENCE</scope>
    <source>
        <strain evidence="8">DAOMC 236416</strain>
    </source>
</reference>
<feature type="compositionally biased region" description="Low complexity" evidence="6">
    <location>
        <begin position="1145"/>
        <end position="1164"/>
    </location>
</feature>
<dbReference type="PANTHER" id="PTHR46481:SF10">
    <property type="entry name" value="ZINC FINGER BED DOMAIN-CONTAINING PROTEIN 39"/>
    <property type="match status" value="1"/>
</dbReference>
<feature type="region of interest" description="Disordered" evidence="6">
    <location>
        <begin position="868"/>
        <end position="897"/>
    </location>
</feature>
<evidence type="ECO:0000256" key="4">
    <source>
        <dbReference type="ARBA" id="ARBA00022833"/>
    </source>
</evidence>
<dbReference type="GO" id="GO:0008270">
    <property type="term" value="F:zinc ion binding"/>
    <property type="evidence" value="ECO:0007669"/>
    <property type="project" value="UniProtKB-KW"/>
</dbReference>
<evidence type="ECO:0000256" key="6">
    <source>
        <dbReference type="SAM" id="MobiDB-lite"/>
    </source>
</evidence>
<feature type="compositionally biased region" description="Acidic residues" evidence="6">
    <location>
        <begin position="365"/>
        <end position="380"/>
    </location>
</feature>
<feature type="region of interest" description="Disordered" evidence="6">
    <location>
        <begin position="803"/>
        <end position="856"/>
    </location>
</feature>
<evidence type="ECO:0000256" key="2">
    <source>
        <dbReference type="ARBA" id="ARBA00022723"/>
    </source>
</evidence>
<dbReference type="SUPFAM" id="SSF53098">
    <property type="entry name" value="Ribonuclease H-like"/>
    <property type="match status" value="1"/>
</dbReference>
<feature type="compositionally biased region" description="Low complexity" evidence="6">
    <location>
        <begin position="395"/>
        <end position="405"/>
    </location>
</feature>
<evidence type="ECO:0000256" key="3">
    <source>
        <dbReference type="ARBA" id="ARBA00022771"/>
    </source>
</evidence>
<dbReference type="Pfam" id="PF05699">
    <property type="entry name" value="Dimer_Tnp_hAT"/>
    <property type="match status" value="1"/>
</dbReference>
<evidence type="ECO:0000313" key="8">
    <source>
        <dbReference type="EMBL" id="KAE8250721.1"/>
    </source>
</evidence>
<organism evidence="8 9">
    <name type="scientific">Tilletia indica</name>
    <dbReference type="NCBI Taxonomy" id="43049"/>
    <lineage>
        <taxon>Eukaryota</taxon>
        <taxon>Fungi</taxon>
        <taxon>Dikarya</taxon>
        <taxon>Basidiomycota</taxon>
        <taxon>Ustilaginomycotina</taxon>
        <taxon>Exobasidiomycetes</taxon>
        <taxon>Tilletiales</taxon>
        <taxon>Tilletiaceae</taxon>
        <taxon>Tilletia</taxon>
    </lineage>
</organism>
<feature type="compositionally biased region" description="Acidic residues" evidence="6">
    <location>
        <begin position="811"/>
        <end position="856"/>
    </location>
</feature>
<sequence length="1299" mass="142693">MTESVEQSSSSQILRALAMEVELSGVDAIARFKFDDNWKIHEFGAHIDAIPGMTDEYSQTLRGVANLINEPDTEAQALDVAPSFCHRASQERYEALRDAGDLSQYAHFSQSQSTSSQVLLGPPSQAPSQERASSSGSSLLTPAPNQQANRQRLDGRRKSPRPRAPRNLPQYVLDDEGPGKGNSSTDTYPGYPADKGRTIQISTSEDEDLPNTAPGVNSSDDDDEDAMASPQAGTKRQRLPDSDDNDGARGGKGKPSSSKKAMGSSSSKKTLPKRPRRPTQAEIKEMDKASRIPETEPTRSASKRPATGSSSSKQPPTKKRQTKSPSLARTGEAGRREAGQAAVKPSATGKAKTSRARSRDSSMSQDEDADDEGVEDEAEQEQDKQRGSDDEDDSQTASQPSQPSPVRLKAPSANTAPGSVYEGDIEISGPAKASKLGLTLSSGYDGFKYLYSWREGKHVKEKWKCLGCTHDYTCSLQGHNSNLVTHRDRCKGPPVTTVGSGPHESSAAATVTLKLDDSVRGGRSSVATSTIAPSSYRGPSLAGWIGGQQMTHPLLTRRLGLVAVIENALPFSHLRSRAIVRLIKSIDARATVSLRSDKTVRRDLTRFHTALKSDVYRELQDIDTLVSLQHDAWTTKAYQHSFVATIASYVTKSWDYREVLLSFDVIHDQHTGATFSGHLIRTLKDYVLDDKWYGPVTSDSTGVNHRMLDVLGYELLRKGFQQRRVIGDADVTSSDASPSAFPHASARKKGQWVASENKVLCLNHHVNIAVRAGFAKFGIKFIAKTKAKLLDLRPAPAIMVTDENGDRIEMIEDEDDGESSEEEEPRLENAVDAESDVSGENMEEDSDSDSESEEDAVELDDIVDLLGEGSCEEEDFRPGMEPNDSELGSEDEGGPAAEVDLYGDEDDAASDVGPTGAIAKLEAFTVDIHRSPQRRANFRDRMAKEYHRRPKKANAPFPSKPNGTRWNSHWAMIKKALKIRDAIDAHCRAFIGSKKEKFGQYLLSESQWRQLELLKPILRLASAVTKSMEQASGTLYMVLDHHASLRDEVDVLLSKVEEEEDELDYVIAEELRQFGRAMEAKLKKYRDIALSHRLTLAAALLHPLNRMELFETSYPDEQRSAEKALRGMLGELIGNLNNAPMDGNGKAPKAGGGAATPASPLSAARARRRPQTPAKSIKTAQKTPDEVTRYLDTTFCPWRDTDKSPYKWWKDNEELFPNLAKLARLVLAVPGSSSSVERVFSQAALFSTNRRARLSAASISKLVTTKLWLTHGADYLAGLNEDVRRVAKMIDDLPDMLYK</sequence>
<feature type="compositionally biased region" description="Low complexity" evidence="6">
    <location>
        <begin position="254"/>
        <end position="269"/>
    </location>
</feature>